<dbReference type="PANTHER" id="PTHR11129">
    <property type="entry name" value="PROTEIN FARNESYLTRANSFERASE ALPHA SUBUNIT/RAB GERANYLGERANYL TRANSFERASE ALPHA SUBUNIT"/>
    <property type="match status" value="1"/>
</dbReference>
<keyword evidence="9" id="KW-1185">Reference proteome</keyword>
<evidence type="ECO:0000256" key="6">
    <source>
        <dbReference type="RuleBase" id="RU367120"/>
    </source>
</evidence>
<sequence>MHGRKRETRDETTARKEASRHKVDALSSLLHKVIEGHAKKQYDDAYLKHNARLLELNPEVYTAWNARRAAFLTLFPDRDEAERKRLLEGDFLVTEKALQKNPKSYSSWHHRKWLVAQGAGSLTRELELTSQFLDMDERNFHCWSYRRFIVNRLGRALAEELKYTLHKIEQNFSNYSAWHFRSSLLSIQHHAELASGESTSGSVPASSQTLSTLLKVPKMYTYRLCPALMGTEMGSIPPDVLDEEFQLVQQAFFTEPADQSGWLYHRWLIGHARSGVDKEASSATVSREIEMLQELIDLEPDTKWGLHTLCKLMEAQQHVAYNSCNNTKMDALYEQLITLDPMRQQYYKDSISRLAISAAS</sequence>
<evidence type="ECO:0000256" key="5">
    <source>
        <dbReference type="ARBA" id="ARBA00047658"/>
    </source>
</evidence>
<dbReference type="InterPro" id="IPR002088">
    <property type="entry name" value="Prenyl_trans_a"/>
</dbReference>
<dbReference type="PANTHER" id="PTHR11129:SF2">
    <property type="entry name" value="GERANYLGERANYL TRANSFERASE TYPE-2 SUBUNIT ALPHA"/>
    <property type="match status" value="1"/>
</dbReference>
<organism evidence="8 9">
    <name type="scientific">Cymbomonas tetramitiformis</name>
    <dbReference type="NCBI Taxonomy" id="36881"/>
    <lineage>
        <taxon>Eukaryota</taxon>
        <taxon>Viridiplantae</taxon>
        <taxon>Chlorophyta</taxon>
        <taxon>Pyramimonadophyceae</taxon>
        <taxon>Pyramimonadales</taxon>
        <taxon>Pyramimonadaceae</taxon>
        <taxon>Cymbomonas</taxon>
    </lineage>
</organism>
<evidence type="ECO:0000256" key="2">
    <source>
        <dbReference type="ARBA" id="ARBA00022602"/>
    </source>
</evidence>
<dbReference type="EC" id="2.5.1.60" evidence="6"/>
<protein>
    <recommendedName>
        <fullName evidence="6">Geranylgeranyl transferase type-2 subunit alpha</fullName>
        <ecNumber evidence="6">2.5.1.60</ecNumber>
    </recommendedName>
    <alternativeName>
        <fullName evidence="6">Geranylgeranyl transferase type II subunit alpha</fullName>
    </alternativeName>
</protein>
<comment type="similarity">
    <text evidence="1 6">Belongs to the protein prenyltransferase subunit alpha family.</text>
</comment>
<reference evidence="8 9" key="1">
    <citation type="journal article" date="2015" name="Genome Biol. Evol.">
        <title>Comparative Genomics of a Bacterivorous Green Alga Reveals Evolutionary Causalities and Consequences of Phago-Mixotrophic Mode of Nutrition.</title>
        <authorList>
            <person name="Burns J.A."/>
            <person name="Paasch A."/>
            <person name="Narechania A."/>
            <person name="Kim E."/>
        </authorList>
    </citation>
    <scope>NUCLEOTIDE SEQUENCE [LARGE SCALE GENOMIC DNA]</scope>
    <source>
        <strain evidence="8 9">PLY_AMNH</strain>
    </source>
</reference>
<keyword evidence="3 6" id="KW-0808">Transferase</keyword>
<evidence type="ECO:0000313" key="9">
    <source>
        <dbReference type="Proteomes" id="UP001190700"/>
    </source>
</evidence>
<dbReference type="Pfam" id="PF01239">
    <property type="entry name" value="PPTA"/>
    <property type="match status" value="4"/>
</dbReference>
<proteinExistence type="inferred from homology"/>
<dbReference type="EMBL" id="LGRX02026530">
    <property type="protein sequence ID" value="KAK3250726.1"/>
    <property type="molecule type" value="Genomic_DNA"/>
</dbReference>
<comment type="function">
    <text evidence="6">Catalyzes the transfer of a geranyl-geranyl moiety from geranyl-geranyl pyrophosphate to cysteines occuring in specific C-terminal amino acid sequences.</text>
</comment>
<dbReference type="GO" id="GO:0005968">
    <property type="term" value="C:Rab-protein geranylgeranyltransferase complex"/>
    <property type="evidence" value="ECO:0007669"/>
    <property type="project" value="TreeGrafter"/>
</dbReference>
<name>A0AAE0C950_9CHLO</name>
<dbReference type="Gene3D" id="1.25.40.120">
    <property type="entry name" value="Protein prenylyltransferase"/>
    <property type="match status" value="1"/>
</dbReference>
<evidence type="ECO:0000313" key="8">
    <source>
        <dbReference type="EMBL" id="KAK3250726.1"/>
    </source>
</evidence>
<keyword evidence="4" id="KW-0677">Repeat</keyword>
<keyword evidence="2 6" id="KW-0637">Prenyltransferase</keyword>
<dbReference type="AlphaFoldDB" id="A0AAE0C950"/>
<comment type="catalytic activity">
    <reaction evidence="5 6">
        <text>geranylgeranyl diphosphate + L-cysteinyl-[protein] = S-geranylgeranyl-L-cysteinyl-[protein] + diphosphate</text>
        <dbReference type="Rhea" id="RHEA:21240"/>
        <dbReference type="Rhea" id="RHEA-COMP:10131"/>
        <dbReference type="Rhea" id="RHEA-COMP:11537"/>
        <dbReference type="ChEBI" id="CHEBI:29950"/>
        <dbReference type="ChEBI" id="CHEBI:33019"/>
        <dbReference type="ChEBI" id="CHEBI:57533"/>
        <dbReference type="ChEBI" id="CHEBI:86021"/>
        <dbReference type="EC" id="2.5.1.60"/>
    </reaction>
</comment>
<comment type="caution">
    <text evidence="8">The sequence shown here is derived from an EMBL/GenBank/DDBJ whole genome shotgun (WGS) entry which is preliminary data.</text>
</comment>
<dbReference type="GO" id="GO:0097354">
    <property type="term" value="P:prenylation"/>
    <property type="evidence" value="ECO:0007669"/>
    <property type="project" value="UniProtKB-UniRule"/>
</dbReference>
<dbReference type="Proteomes" id="UP001190700">
    <property type="component" value="Unassembled WGS sequence"/>
</dbReference>
<evidence type="ECO:0000256" key="7">
    <source>
        <dbReference type="SAM" id="MobiDB-lite"/>
    </source>
</evidence>
<dbReference type="SUPFAM" id="SSF48439">
    <property type="entry name" value="Protein prenylyltransferase"/>
    <property type="match status" value="1"/>
</dbReference>
<gene>
    <name evidence="8" type="ORF">CYMTET_39909</name>
</gene>
<feature type="region of interest" description="Disordered" evidence="7">
    <location>
        <begin position="1"/>
        <end position="20"/>
    </location>
</feature>
<evidence type="ECO:0000256" key="1">
    <source>
        <dbReference type="ARBA" id="ARBA00006734"/>
    </source>
</evidence>
<evidence type="ECO:0000256" key="4">
    <source>
        <dbReference type="ARBA" id="ARBA00022737"/>
    </source>
</evidence>
<dbReference type="PROSITE" id="PS51147">
    <property type="entry name" value="PFTA"/>
    <property type="match status" value="4"/>
</dbReference>
<feature type="compositionally biased region" description="Basic and acidic residues" evidence="7">
    <location>
        <begin position="7"/>
        <end position="20"/>
    </location>
</feature>
<evidence type="ECO:0000256" key="3">
    <source>
        <dbReference type="ARBA" id="ARBA00022679"/>
    </source>
</evidence>
<accession>A0AAE0C950</accession>
<dbReference type="GO" id="GO:0004663">
    <property type="term" value="F:Rab geranylgeranyltransferase activity"/>
    <property type="evidence" value="ECO:0007669"/>
    <property type="project" value="UniProtKB-UniRule"/>
</dbReference>